<feature type="domain" description="N-acetyltransferase" evidence="3">
    <location>
        <begin position="2"/>
        <end position="190"/>
    </location>
</feature>
<protein>
    <submittedName>
        <fullName evidence="4">GNAT family N-acetyltransferase</fullName>
    </submittedName>
</protein>
<organism evidence="4 5">
    <name type="scientific">Agromyces archimandritae</name>
    <dbReference type="NCBI Taxonomy" id="2781962"/>
    <lineage>
        <taxon>Bacteria</taxon>
        <taxon>Bacillati</taxon>
        <taxon>Actinomycetota</taxon>
        <taxon>Actinomycetes</taxon>
        <taxon>Micrococcales</taxon>
        <taxon>Microbacteriaceae</taxon>
        <taxon>Agromyces</taxon>
    </lineage>
</organism>
<dbReference type="GO" id="GO:0016747">
    <property type="term" value="F:acyltransferase activity, transferring groups other than amino-acyl groups"/>
    <property type="evidence" value="ECO:0007669"/>
    <property type="project" value="InterPro"/>
</dbReference>
<dbReference type="Gene3D" id="3.40.630.30">
    <property type="match status" value="1"/>
</dbReference>
<dbReference type="SUPFAM" id="SSF55729">
    <property type="entry name" value="Acyl-CoA N-acyltransferases (Nat)"/>
    <property type="match status" value="2"/>
</dbReference>
<gene>
    <name evidence="4" type="ORF">G127AT_14525</name>
</gene>
<evidence type="ECO:0000256" key="1">
    <source>
        <dbReference type="ARBA" id="ARBA00022679"/>
    </source>
</evidence>
<evidence type="ECO:0000313" key="4">
    <source>
        <dbReference type="EMBL" id="QTX04461.1"/>
    </source>
</evidence>
<evidence type="ECO:0000313" key="5">
    <source>
        <dbReference type="Proteomes" id="UP000671914"/>
    </source>
</evidence>
<proteinExistence type="predicted"/>
<reference evidence="4" key="1">
    <citation type="submission" date="2021-03" db="EMBL/GenBank/DDBJ databases">
        <title>Agromyces archimandritus sp. nov., isolated from the cockroach Archimandrita tessellata.</title>
        <authorList>
            <person name="Guzman J."/>
            <person name="Ortuzar M."/>
            <person name="Poehlein A."/>
            <person name="Daniel R."/>
            <person name="Trujillo M."/>
            <person name="Vilcinskas A."/>
        </authorList>
    </citation>
    <scope>NUCLEOTIDE SEQUENCE</scope>
    <source>
        <strain evidence="4">G127AT</strain>
    </source>
</reference>
<dbReference type="PANTHER" id="PTHR43420:SF47">
    <property type="entry name" value="N-ACETYLTRANSFERASE DOMAIN-CONTAINING PROTEIN"/>
    <property type="match status" value="1"/>
</dbReference>
<dbReference type="InterPro" id="IPR000182">
    <property type="entry name" value="GNAT_dom"/>
</dbReference>
<dbReference type="InterPro" id="IPR050680">
    <property type="entry name" value="YpeA/RimI_acetyltransf"/>
</dbReference>
<sequence length="354" mass="38208">MAEIRPIEVPERLGTPESAPFEAFAALAESFKVETLGDADTSFGVDELFAFSRDQAYTERRRFGAWEGGRMIGTASVFWEVDGGVAAFCPTLGVVPEHRRRGIGSALLAAVEQAAASAGRTNLAVFGDHPIPDPDRPGERVLAPQGDAWLPADDPVVRFAREHGYRLGQLDRMSAMPLTGRAAEFAARLADSETASPDYRLVSWADAAPDELVDALAVAKEHMSVDAPSGAIGFEREVWDAARVRADERAAREAGRARFLTAAVAADGAIAGYTQLTNAPRKTVAYQDDTIVLAPYRGHGLGLRMKLANALALTRAAPERTRVITWNADENAHMLRINTALGFRPIALESSWAR</sequence>
<dbReference type="CDD" id="cd04301">
    <property type="entry name" value="NAT_SF"/>
    <property type="match status" value="1"/>
</dbReference>
<evidence type="ECO:0000259" key="3">
    <source>
        <dbReference type="PROSITE" id="PS51186"/>
    </source>
</evidence>
<dbReference type="PANTHER" id="PTHR43420">
    <property type="entry name" value="ACETYLTRANSFERASE"/>
    <property type="match status" value="1"/>
</dbReference>
<dbReference type="PROSITE" id="PS51186">
    <property type="entry name" value="GNAT"/>
    <property type="match status" value="1"/>
</dbReference>
<dbReference type="RefSeq" id="WP_210898072.1">
    <property type="nucleotide sequence ID" value="NZ_CP071696.1"/>
</dbReference>
<dbReference type="KEGG" id="aarc:G127AT_14525"/>
<keyword evidence="5" id="KW-1185">Reference proteome</keyword>
<accession>A0A975IPX8</accession>
<dbReference type="Proteomes" id="UP000671914">
    <property type="component" value="Chromosome"/>
</dbReference>
<dbReference type="Pfam" id="PF00583">
    <property type="entry name" value="Acetyltransf_1"/>
    <property type="match status" value="1"/>
</dbReference>
<evidence type="ECO:0000256" key="2">
    <source>
        <dbReference type="ARBA" id="ARBA00023315"/>
    </source>
</evidence>
<dbReference type="EMBL" id="CP071696">
    <property type="protein sequence ID" value="QTX04461.1"/>
    <property type="molecule type" value="Genomic_DNA"/>
</dbReference>
<dbReference type="InterPro" id="IPR016181">
    <property type="entry name" value="Acyl_CoA_acyltransferase"/>
</dbReference>
<keyword evidence="2" id="KW-0012">Acyltransferase</keyword>
<keyword evidence="1" id="KW-0808">Transferase</keyword>
<dbReference type="AlphaFoldDB" id="A0A975IPX8"/>
<name>A0A975IPX8_9MICO</name>